<keyword evidence="2" id="KW-1185">Reference proteome</keyword>
<gene>
    <name evidence="1" type="ORF">FZEAL_9066</name>
</gene>
<evidence type="ECO:0000313" key="2">
    <source>
        <dbReference type="Proteomes" id="UP000635477"/>
    </source>
</evidence>
<comment type="caution">
    <text evidence="1">The sequence shown here is derived from an EMBL/GenBank/DDBJ whole genome shotgun (WGS) entry which is preliminary data.</text>
</comment>
<accession>A0A8H4UD47</accession>
<organism evidence="1 2">
    <name type="scientific">Fusarium zealandicum</name>
    <dbReference type="NCBI Taxonomy" id="1053134"/>
    <lineage>
        <taxon>Eukaryota</taxon>
        <taxon>Fungi</taxon>
        <taxon>Dikarya</taxon>
        <taxon>Ascomycota</taxon>
        <taxon>Pezizomycotina</taxon>
        <taxon>Sordariomycetes</taxon>
        <taxon>Hypocreomycetidae</taxon>
        <taxon>Hypocreales</taxon>
        <taxon>Nectriaceae</taxon>
        <taxon>Fusarium</taxon>
        <taxon>Fusarium staphyleae species complex</taxon>
    </lineage>
</organism>
<sequence length="410" mass="45762">MGVVTASEIELQYVIDFQPTRDPGTEFGNGPGKGLAKCTTQPFGYTPSQTTRVPYRRPPHGDAGFIKAPFHPQTLYFRTNNNHPFPGVFSILTASRNKPTEPSINTPLLVPFLALHLYPLPAPVTLRRCQSRNRAKPGVNHEVSAEIGTVGPATKRLPGIWPDRHTESIPVPNLDVQDTPAERYWLVQRLSAFCRSLKSAERYPGSDIGDNQWNGVSADKVPRLVSRVDDFLQARIKTHASASLLSSPPSLSSSLTNISTDDDAFEHRRLAALSSLNEALQTADPVAFLGIAVFAFFEVVSDGVFGQWQRHLRGARSLLDYHCRSREELDVLSNRVTGLAEMVAFFSWWDTTGTVVRKLSGGHAGEDDRLIFLDWHRDVMDEDFFNTMQRYLEMCSSNSGLDLERFEQGF</sequence>
<protein>
    <recommendedName>
        <fullName evidence="3">Transcription factor</fullName>
    </recommendedName>
</protein>
<evidence type="ECO:0008006" key="3">
    <source>
        <dbReference type="Google" id="ProtNLM"/>
    </source>
</evidence>
<dbReference type="EMBL" id="JABEYC010000815">
    <property type="protein sequence ID" value="KAF4973998.1"/>
    <property type="molecule type" value="Genomic_DNA"/>
</dbReference>
<reference evidence="1" key="1">
    <citation type="journal article" date="2020" name="BMC Genomics">
        <title>Correction to: Identification and distribution of gene clusters required for synthesis of sphingolipid metabolism inhibitors in diverse species of the filamentous fungus Fusarium.</title>
        <authorList>
            <person name="Kim H.S."/>
            <person name="Lohmar J.M."/>
            <person name="Busman M."/>
            <person name="Brown D.W."/>
            <person name="Naumann T.A."/>
            <person name="Divon H.H."/>
            <person name="Lysoe E."/>
            <person name="Uhlig S."/>
            <person name="Proctor R.H."/>
        </authorList>
    </citation>
    <scope>NUCLEOTIDE SEQUENCE</scope>
    <source>
        <strain evidence="1">NRRL 22465</strain>
    </source>
</reference>
<evidence type="ECO:0000313" key="1">
    <source>
        <dbReference type="EMBL" id="KAF4973998.1"/>
    </source>
</evidence>
<dbReference type="AlphaFoldDB" id="A0A8H4UD47"/>
<dbReference type="Proteomes" id="UP000635477">
    <property type="component" value="Unassembled WGS sequence"/>
</dbReference>
<dbReference type="OrthoDB" id="4491390at2759"/>
<reference evidence="1" key="2">
    <citation type="submission" date="2020-05" db="EMBL/GenBank/DDBJ databases">
        <authorList>
            <person name="Kim H.-S."/>
            <person name="Proctor R.H."/>
            <person name="Brown D.W."/>
        </authorList>
    </citation>
    <scope>NUCLEOTIDE SEQUENCE</scope>
    <source>
        <strain evidence="1">NRRL 22465</strain>
    </source>
</reference>
<proteinExistence type="predicted"/>
<name>A0A8H4UD47_9HYPO</name>